<evidence type="ECO:0000313" key="6">
    <source>
        <dbReference type="Proteomes" id="UP000326865"/>
    </source>
</evidence>
<reference evidence="4 5" key="1">
    <citation type="submission" date="2019-10" db="EMBL/GenBank/DDBJ databases">
        <title>Unraveling microbial dark matter from salterns through culturing: the case of the genus Halosegnis.</title>
        <authorList>
            <person name="Duran-Viseras A."/>
            <person name="Andrei A.-S."/>
            <person name="Vera-Gargallo B."/>
            <person name="Ghai R."/>
            <person name="Sanchez-Porro C."/>
            <person name="Ventosa A."/>
        </authorList>
    </citation>
    <scope>NUCLEOTIDE SEQUENCE [LARGE SCALE GENOMIC DNA]</scope>
    <source>
        <strain evidence="1 5">F17-44</strain>
        <strain evidence="2 6">F18-79</strain>
        <strain evidence="3 4">F19-13</strain>
    </source>
</reference>
<protein>
    <submittedName>
        <fullName evidence="1">Rubrerythrin family protein</fullName>
    </submittedName>
</protein>
<accession>A0A5N5UCH4</accession>
<organism evidence="1 5">
    <name type="scientific">Halosegnis rubeus</name>
    <dbReference type="NCBI Taxonomy" id="2212850"/>
    <lineage>
        <taxon>Archaea</taxon>
        <taxon>Methanobacteriati</taxon>
        <taxon>Methanobacteriota</taxon>
        <taxon>Stenosarchaea group</taxon>
        <taxon>Halobacteria</taxon>
        <taxon>Halobacteriales</taxon>
        <taxon>Natronomonadaceae</taxon>
        <taxon>Halosegnis</taxon>
    </lineage>
</organism>
<evidence type="ECO:0000313" key="1">
    <source>
        <dbReference type="EMBL" id="KAB7515130.1"/>
    </source>
</evidence>
<gene>
    <name evidence="2" type="ORF">DM867_03310</name>
    <name evidence="1" type="ORF">DMP03_07715</name>
    <name evidence="3" type="ORF">DP108_07855</name>
</gene>
<name>A0A5N5U901_9EURY</name>
<dbReference type="InterPro" id="IPR009078">
    <property type="entry name" value="Ferritin-like_SF"/>
</dbReference>
<sequence>MNAEEFTETVRTDNDTALSRLGSSKSLYADTAGEMDPETVLEAAAAAERTASETFGAWTDDDAAGEFFASVANEERDHYEQVLAELGTDAVETDVTAMHEGLRARTDSIERLGAFVGRALVAEKSKEQVTGFFVGQADPQTASTFRALGGDLDEQLAGATDHLAALCASDDDWERALEAARETIQTAYETYTDQLESMGVNPKPVC</sequence>
<dbReference type="RefSeq" id="WP_152120134.1">
    <property type="nucleotide sequence ID" value="NZ_QJOW01000003.1"/>
</dbReference>
<dbReference type="SUPFAM" id="SSF47240">
    <property type="entry name" value="Ferritin-like"/>
    <property type="match status" value="1"/>
</dbReference>
<dbReference type="AlphaFoldDB" id="A0A5N5U901"/>
<comment type="caution">
    <text evidence="1">The sequence shown here is derived from an EMBL/GenBank/DDBJ whole genome shotgun (WGS) entry which is preliminary data.</text>
</comment>
<dbReference type="Proteomes" id="UP000326865">
    <property type="component" value="Unassembled WGS sequence"/>
</dbReference>
<evidence type="ECO:0000313" key="2">
    <source>
        <dbReference type="EMBL" id="KAB7516180.1"/>
    </source>
</evidence>
<dbReference type="Proteomes" id="UP000326302">
    <property type="component" value="Unassembled WGS sequence"/>
</dbReference>
<dbReference type="EMBL" id="QMDY01000004">
    <property type="protein sequence ID" value="KAB7517490.1"/>
    <property type="molecule type" value="Genomic_DNA"/>
</dbReference>
<keyword evidence="6" id="KW-1185">Reference proteome</keyword>
<accession>A0A5N5UJC8</accession>
<dbReference type="EMBL" id="QKKZ01000001">
    <property type="protein sequence ID" value="KAB7516180.1"/>
    <property type="molecule type" value="Genomic_DNA"/>
</dbReference>
<dbReference type="OrthoDB" id="188002at2157"/>
<evidence type="ECO:0000313" key="3">
    <source>
        <dbReference type="EMBL" id="KAB7517490.1"/>
    </source>
</evidence>
<proteinExistence type="predicted"/>
<accession>A0A5N5U901</accession>
<evidence type="ECO:0000313" key="5">
    <source>
        <dbReference type="Proteomes" id="UP000326302"/>
    </source>
</evidence>
<evidence type="ECO:0000313" key="4">
    <source>
        <dbReference type="Proteomes" id="UP000326207"/>
    </source>
</evidence>
<dbReference type="Proteomes" id="UP000326207">
    <property type="component" value="Unassembled WGS sequence"/>
</dbReference>
<dbReference type="EMBL" id="QJOW01000003">
    <property type="protein sequence ID" value="KAB7515130.1"/>
    <property type="molecule type" value="Genomic_DNA"/>
</dbReference>